<comment type="caution">
    <text evidence="7">The sequence shown here is derived from an EMBL/GenBank/DDBJ whole genome shotgun (WGS) entry which is preliminary data.</text>
</comment>
<dbReference type="Pfam" id="PF00005">
    <property type="entry name" value="ABC_tran"/>
    <property type="match status" value="1"/>
</dbReference>
<dbReference type="GO" id="GO:0005524">
    <property type="term" value="F:ATP binding"/>
    <property type="evidence" value="ECO:0007669"/>
    <property type="project" value="UniProtKB-KW"/>
</dbReference>
<evidence type="ECO:0000256" key="1">
    <source>
        <dbReference type="ARBA" id="ARBA00005417"/>
    </source>
</evidence>
<dbReference type="CDD" id="cd03224">
    <property type="entry name" value="ABC_TM1139_LivF_branched"/>
    <property type="match status" value="1"/>
</dbReference>
<protein>
    <submittedName>
        <fullName evidence="7">ABC transporter ATP-binding protein</fullName>
    </submittedName>
</protein>
<dbReference type="InterPro" id="IPR003439">
    <property type="entry name" value="ABC_transporter-like_ATP-bd"/>
</dbReference>
<dbReference type="InterPro" id="IPR003593">
    <property type="entry name" value="AAA+_ATPase"/>
</dbReference>
<keyword evidence="4 7" id="KW-0067">ATP-binding</keyword>
<dbReference type="Gene3D" id="3.40.50.300">
    <property type="entry name" value="P-loop containing nucleotide triphosphate hydrolases"/>
    <property type="match status" value="1"/>
</dbReference>
<dbReference type="SMART" id="SM00382">
    <property type="entry name" value="AAA"/>
    <property type="match status" value="1"/>
</dbReference>
<proteinExistence type="inferred from homology"/>
<dbReference type="Proteomes" id="UP000757604">
    <property type="component" value="Unassembled WGS sequence"/>
</dbReference>
<evidence type="ECO:0000259" key="6">
    <source>
        <dbReference type="PROSITE" id="PS50893"/>
    </source>
</evidence>
<dbReference type="PANTHER" id="PTHR43820:SF5">
    <property type="entry name" value="HIGH-AFFINITY BRANCHED-CHAIN AMINO ACID TRANSPORT ATP-BINDING PROTEIN"/>
    <property type="match status" value="1"/>
</dbReference>
<dbReference type="InterPro" id="IPR017871">
    <property type="entry name" value="ABC_transporter-like_CS"/>
</dbReference>
<dbReference type="InterPro" id="IPR027417">
    <property type="entry name" value="P-loop_NTPase"/>
</dbReference>
<evidence type="ECO:0000256" key="4">
    <source>
        <dbReference type="ARBA" id="ARBA00022840"/>
    </source>
</evidence>
<evidence type="ECO:0000256" key="5">
    <source>
        <dbReference type="ARBA" id="ARBA00022970"/>
    </source>
</evidence>
<keyword evidence="2" id="KW-0813">Transport</keyword>
<accession>A0ABS7HFQ6</accession>
<dbReference type="EMBL" id="JAEUAO010000006">
    <property type="protein sequence ID" value="MBW9065928.1"/>
    <property type="molecule type" value="Genomic_DNA"/>
</dbReference>
<evidence type="ECO:0000313" key="8">
    <source>
        <dbReference type="Proteomes" id="UP000757604"/>
    </source>
</evidence>
<dbReference type="PROSITE" id="PS00211">
    <property type="entry name" value="ABC_TRANSPORTER_1"/>
    <property type="match status" value="1"/>
</dbReference>
<dbReference type="SUPFAM" id="SSF52540">
    <property type="entry name" value="P-loop containing nucleoside triphosphate hydrolases"/>
    <property type="match status" value="1"/>
</dbReference>
<keyword evidence="5" id="KW-0029">Amino-acid transport</keyword>
<comment type="similarity">
    <text evidence="1">Belongs to the ABC transporter superfamily.</text>
</comment>
<name>A0ABS7HFQ6_9HYPH</name>
<dbReference type="PANTHER" id="PTHR43820">
    <property type="entry name" value="HIGH-AFFINITY BRANCHED-CHAIN AMINO ACID TRANSPORT ATP-BINDING PROTEIN LIVF"/>
    <property type="match status" value="1"/>
</dbReference>
<feature type="domain" description="ABC transporter" evidence="6">
    <location>
        <begin position="5"/>
        <end position="235"/>
    </location>
</feature>
<evidence type="ECO:0000256" key="3">
    <source>
        <dbReference type="ARBA" id="ARBA00022741"/>
    </source>
</evidence>
<keyword evidence="3" id="KW-0547">Nucleotide-binding</keyword>
<organism evidence="7 8">
    <name type="scientific">Rhizobium herbae</name>
    <dbReference type="NCBI Taxonomy" id="508661"/>
    <lineage>
        <taxon>Bacteria</taxon>
        <taxon>Pseudomonadati</taxon>
        <taxon>Pseudomonadota</taxon>
        <taxon>Alphaproteobacteria</taxon>
        <taxon>Hyphomicrobiales</taxon>
        <taxon>Rhizobiaceae</taxon>
        <taxon>Rhizobium/Agrobacterium group</taxon>
        <taxon>Rhizobium</taxon>
    </lineage>
</organism>
<evidence type="ECO:0000256" key="2">
    <source>
        <dbReference type="ARBA" id="ARBA00022448"/>
    </source>
</evidence>
<dbReference type="InterPro" id="IPR052156">
    <property type="entry name" value="BCAA_Transport_ATP-bd_LivF"/>
</dbReference>
<gene>
    <name evidence="7" type="ORF">JNB71_21710</name>
</gene>
<reference evidence="7 8" key="1">
    <citation type="journal article" date="2021" name="MBio">
        <title>Poor Competitiveness of Bradyrhizobium in Pigeon Pea Root Colonization in Indian Soils.</title>
        <authorList>
            <person name="Chalasani D."/>
            <person name="Basu A."/>
            <person name="Pullabhotla S.V.S.R.N."/>
            <person name="Jorrin B."/>
            <person name="Neal A.L."/>
            <person name="Poole P.S."/>
            <person name="Podile A.R."/>
            <person name="Tkacz A."/>
        </authorList>
    </citation>
    <scope>NUCLEOTIDE SEQUENCE [LARGE SCALE GENOMIC DNA]</scope>
    <source>
        <strain evidence="7 8">HU44</strain>
    </source>
</reference>
<dbReference type="RefSeq" id="WP_220373857.1">
    <property type="nucleotide sequence ID" value="NZ_JAEUAO010000006.1"/>
</dbReference>
<evidence type="ECO:0000313" key="7">
    <source>
        <dbReference type="EMBL" id="MBW9065928.1"/>
    </source>
</evidence>
<keyword evidence="8" id="KW-1185">Reference proteome</keyword>
<sequence>MAPLLETRGLRASYGDFQALFGVDLTLDAGEMIAVIGANGAGKSTLMRSIAGTIRNAPNDILHRGTEIGALPAPDVMARGIALVPEGRKLFPSLTVEENLLVGTYGRKIDGPWSLGTVYDLFPVIAERRNYPATALSGGQQQMVAIGRALMSNPEVLLCDELSLGLAPIVIRDIYAAFPRIRIAGAAIVIVEQDIAQALKVADRVYCMMEGRVTLSGRPSDLDRSAIHAAYFGAEGHELA</sequence>
<dbReference type="PROSITE" id="PS50893">
    <property type="entry name" value="ABC_TRANSPORTER_2"/>
    <property type="match status" value="1"/>
</dbReference>